<reference evidence="1 2" key="1">
    <citation type="submission" date="2019-03" db="EMBL/GenBank/DDBJ databases">
        <title>Genomic Encyclopedia of Type Strains, Phase IV (KMG-IV): sequencing the most valuable type-strain genomes for metagenomic binning, comparative biology and taxonomic classification.</title>
        <authorList>
            <person name="Goeker M."/>
        </authorList>
    </citation>
    <scope>NUCLEOTIDE SEQUENCE [LARGE SCALE GENOMIC DNA]</scope>
    <source>
        <strain evidence="1 2">DSM 25287</strain>
    </source>
</reference>
<dbReference type="RefSeq" id="WP_132544778.1">
    <property type="nucleotide sequence ID" value="NZ_SLWY01000020.1"/>
</dbReference>
<evidence type="ECO:0000313" key="1">
    <source>
        <dbReference type="EMBL" id="TCO79243.1"/>
    </source>
</evidence>
<protein>
    <submittedName>
        <fullName evidence="1">Uncharacterized protein</fullName>
    </submittedName>
</protein>
<gene>
    <name evidence="1" type="ORF">EV699_12021</name>
</gene>
<sequence length="1229" mass="128251">MSPRLRGLRLLHAQLAALFSELRFPSDAKPDPTDYRGRIGEGWAAIAAHPERRFLLLIDGADEAASAWITQEVLPYEIPPNLAILLSARHKPGDADGRAWLRDFSFAPGRPCAAPLELTPLTAAAVGDAIIQLGYPLDALVERAAVLAELYRLTDRGDPLLVNLWVRQLWSERQRAARYTAADLQRLQPSFAGFLQVWREEQDKLWKAQGLTVDFDDLERLLRLLALAYAPLRIEDVLALLARLPPATTWDLVFVRTLLNGASRLVVRTGAGYAFVHSRLGDHYRAELPAHKEEREALPNAYLAWGAETVRNLNAGTFAPVQCPAYLLRHYYLDHVTAARLVPEQALEAHLLPLLGGGWHRAWLEEEGAYGGFLADLARVRQTLRQTNTARPGPPYRVAEELRISFIRTSIRAQTARLPPELIVALVQAGEWTGLRGLRVAEQLPDLQKRTQALVGLLDLLPAHLRQQGLAQALAVATAIGDEGPRADALAAVAGPLAGEPALLAEALTAATAIRSEGPRADALTAIAVAVAAHLTGEPRRQVLAEALTTATAIGDEERRAHALTAVAAHLAGEPALLARALAAATAIRSEGPRADALTAIAAHLVGEPRRQVLAEALAAATAIGGEWQRTRALAAVAAHLAGEPTLLAQALAAATAIRSEGPRARALAAVAGPLAGEPALLAEALTAATAIRSEGPRADALTAIAVAVAAHLTGEPRRQVLAEALTTATAIGDEERRAHALTAVAAHLAGEPALLARALAAATAIGDEEARAKALAAVAAHLAGERRRQVFAEALAAATAIGDEGWRAYALAAVAAHLAGEPALLTEALAATTAIGDEAARAQALVAVTAHLAGERRRQVLAEALAAAIAIGDEGWHAQVLAAVAAYLAGEPALLAETLAAATAIGDEAARARALAAVATHLAGEPALLAEALAAVTAIGDEWRRAQALVAVAAHLAGKPALLAETLAAATAIGDKAARARALVAVAAHLAGEQRRQVLAEALTAATAISYEERRAQVLAAVAAHLAGEPALLARALTAATAIDYEWPRAQALAAVAAHLAGEPALLAEALAAATAIGDEGWRAQVLAAVAAHLAGEPALLARALAAATAIGDEGWRTRALAAVAVHLAGEPALLAEALAAATAIGDEVWRANALAAVAAHLAGEQRRQVLAEAFAAFIQALDLVAERDRNALLDFTTRLLPVIRALGGPTALVGTAEAIVDTAEWWR</sequence>
<dbReference type="AlphaFoldDB" id="A0A4R2KZ93"/>
<evidence type="ECO:0000313" key="2">
    <source>
        <dbReference type="Proteomes" id="UP000295765"/>
    </source>
</evidence>
<dbReference type="Proteomes" id="UP000295765">
    <property type="component" value="Unassembled WGS sequence"/>
</dbReference>
<keyword evidence="2" id="KW-1185">Reference proteome</keyword>
<accession>A0A4R2KZ93</accession>
<dbReference type="InterPro" id="IPR011990">
    <property type="entry name" value="TPR-like_helical_dom_sf"/>
</dbReference>
<dbReference type="OrthoDB" id="5481567at2"/>
<dbReference type="Gene3D" id="1.25.40.10">
    <property type="entry name" value="Tetratricopeptide repeat domain"/>
    <property type="match status" value="6"/>
</dbReference>
<proteinExistence type="predicted"/>
<name>A0A4R2KZ93_9GAMM</name>
<organism evidence="1 2">
    <name type="scientific">Plasticicumulans lactativorans</name>
    <dbReference type="NCBI Taxonomy" id="1133106"/>
    <lineage>
        <taxon>Bacteria</taxon>
        <taxon>Pseudomonadati</taxon>
        <taxon>Pseudomonadota</taxon>
        <taxon>Gammaproteobacteria</taxon>
        <taxon>Candidatus Competibacteraceae</taxon>
        <taxon>Plasticicumulans</taxon>
    </lineage>
</organism>
<comment type="caution">
    <text evidence="1">The sequence shown here is derived from an EMBL/GenBank/DDBJ whole genome shotgun (WGS) entry which is preliminary data.</text>
</comment>
<dbReference type="EMBL" id="SLWY01000020">
    <property type="protein sequence ID" value="TCO79243.1"/>
    <property type="molecule type" value="Genomic_DNA"/>
</dbReference>